<feature type="domain" description="PucR C-terminal helix-turn-helix" evidence="2">
    <location>
        <begin position="342"/>
        <end position="396"/>
    </location>
</feature>
<gene>
    <name evidence="4" type="ORF">GS4_36_00190</name>
</gene>
<dbReference type="InterPro" id="IPR051448">
    <property type="entry name" value="CdaR-like_regulators"/>
</dbReference>
<dbReference type="eggNOG" id="COG2508">
    <property type="taxonomic scope" value="Bacteria"/>
</dbReference>
<dbReference type="Gene3D" id="1.10.10.2840">
    <property type="entry name" value="PucR C-terminal helix-turn-helix domain"/>
    <property type="match status" value="1"/>
</dbReference>
<dbReference type="InterPro" id="IPR025736">
    <property type="entry name" value="PucR_C-HTH_dom"/>
</dbReference>
<proteinExistence type="inferred from homology"/>
<dbReference type="Proteomes" id="UP000011666">
    <property type="component" value="Unassembled WGS sequence"/>
</dbReference>
<dbReference type="STRING" id="1223545.GS4_36_00190"/>
<sequence length="404" mass="44571">MDIEWPTPTARTRELFRRGAEQVLSPPPEWIAELHSAALGGFRMNEVADDPTLAEGTKRSNLANLLHWAAANVHHPGDRVGANVTTEVLDTARDLVRRGLDESSLDAFRTAQSVAWRRWMQICFALTDDPDELRELLDLSSLSISTFIDDTVAAMSERMRAERADLTRGTHAERRATVALILENAPIPRPRAEERLGHRLTGPHTAAVVWGEGHSSPAEIEAVADRVSTAAGTDRRLTVMAGATAMWLWLPVADVGEVTGLSEHPDVRVAIGRSGVDVEGFRQSHFDALSVQRLMAQLGSPRQSARYDDTRLVTLLTDDRSAADEFVADTLGELAHGHAEIAETVRTWIAQQCNTSRTAEQLYTHRNTVIRRLTRADELLPGSVADDFVAIAAALEIRSWRPVR</sequence>
<dbReference type="PANTHER" id="PTHR33744:SF1">
    <property type="entry name" value="DNA-BINDING TRANSCRIPTIONAL ACTIVATOR ADER"/>
    <property type="match status" value="1"/>
</dbReference>
<comment type="similarity">
    <text evidence="1">Belongs to the CdaR family.</text>
</comment>
<name>M0QQ63_9ACTN</name>
<evidence type="ECO:0000259" key="2">
    <source>
        <dbReference type="Pfam" id="PF13556"/>
    </source>
</evidence>
<comment type="caution">
    <text evidence="4">The sequence shown here is derived from an EMBL/GenBank/DDBJ whole genome shotgun (WGS) entry which is preliminary data.</text>
</comment>
<evidence type="ECO:0000313" key="5">
    <source>
        <dbReference type="Proteomes" id="UP000011666"/>
    </source>
</evidence>
<dbReference type="PANTHER" id="PTHR33744">
    <property type="entry name" value="CARBOHYDRATE DIACID REGULATOR"/>
    <property type="match status" value="1"/>
</dbReference>
<dbReference type="Pfam" id="PF17853">
    <property type="entry name" value="GGDEF_2"/>
    <property type="match status" value="1"/>
</dbReference>
<dbReference type="RefSeq" id="WP_007624631.1">
    <property type="nucleotide sequence ID" value="NZ_BANX01000036.1"/>
</dbReference>
<reference evidence="4 5" key="1">
    <citation type="submission" date="2013-01" db="EMBL/GenBank/DDBJ databases">
        <title>Whole genome shotgun sequence of Gordonia soli NBRC 108243.</title>
        <authorList>
            <person name="Isaki-Nakamura S."/>
            <person name="Hosoyama A."/>
            <person name="Tsuchikane K."/>
            <person name="Ando Y."/>
            <person name="Baba S."/>
            <person name="Ohji S."/>
            <person name="Hamada M."/>
            <person name="Tamura T."/>
            <person name="Yamazoe A."/>
            <person name="Yamazaki S."/>
            <person name="Fujita N."/>
        </authorList>
    </citation>
    <scope>NUCLEOTIDE SEQUENCE [LARGE SCALE GENOMIC DNA]</scope>
    <source>
        <strain evidence="4 5">NBRC 108243</strain>
    </source>
</reference>
<evidence type="ECO:0000256" key="1">
    <source>
        <dbReference type="ARBA" id="ARBA00006754"/>
    </source>
</evidence>
<dbReference type="Pfam" id="PF13556">
    <property type="entry name" value="HTH_30"/>
    <property type="match status" value="1"/>
</dbReference>
<protein>
    <submittedName>
        <fullName evidence="4">Putative CdaR family transcriptional regulator</fullName>
    </submittedName>
</protein>
<evidence type="ECO:0000259" key="3">
    <source>
        <dbReference type="Pfam" id="PF17853"/>
    </source>
</evidence>
<feature type="domain" description="CdaR GGDEF-like" evidence="3">
    <location>
        <begin position="192"/>
        <end position="293"/>
    </location>
</feature>
<organism evidence="4 5">
    <name type="scientific">Gordonia soli NBRC 108243</name>
    <dbReference type="NCBI Taxonomy" id="1223545"/>
    <lineage>
        <taxon>Bacteria</taxon>
        <taxon>Bacillati</taxon>
        <taxon>Actinomycetota</taxon>
        <taxon>Actinomycetes</taxon>
        <taxon>Mycobacteriales</taxon>
        <taxon>Gordoniaceae</taxon>
        <taxon>Gordonia</taxon>
    </lineage>
</organism>
<dbReference type="EMBL" id="BANX01000036">
    <property type="protein sequence ID" value="GAC70534.1"/>
    <property type="molecule type" value="Genomic_DNA"/>
</dbReference>
<dbReference type="InterPro" id="IPR041522">
    <property type="entry name" value="CdaR_GGDEF"/>
</dbReference>
<accession>M0QQ63</accession>
<evidence type="ECO:0000313" key="4">
    <source>
        <dbReference type="EMBL" id="GAC70534.1"/>
    </source>
</evidence>
<dbReference type="InterPro" id="IPR042070">
    <property type="entry name" value="PucR_C-HTH_sf"/>
</dbReference>
<dbReference type="AlphaFoldDB" id="M0QQ63"/>
<keyword evidence="5" id="KW-1185">Reference proteome</keyword>